<dbReference type="AlphaFoldDB" id="A7S9M8"/>
<feature type="transmembrane region" description="Helical" evidence="6">
    <location>
        <begin position="562"/>
        <end position="584"/>
    </location>
</feature>
<feature type="transmembrane region" description="Helical" evidence="6">
    <location>
        <begin position="429"/>
        <end position="448"/>
    </location>
</feature>
<dbReference type="InterPro" id="IPR027359">
    <property type="entry name" value="Volt_channel_dom_sf"/>
</dbReference>
<dbReference type="GO" id="GO:0030317">
    <property type="term" value="P:flagellated sperm motility"/>
    <property type="evidence" value="ECO:0000318"/>
    <property type="project" value="GO_Central"/>
</dbReference>
<proteinExistence type="predicted"/>
<dbReference type="GO" id="GO:0048240">
    <property type="term" value="P:sperm capacitation"/>
    <property type="evidence" value="ECO:0000318"/>
    <property type="project" value="GO_Central"/>
</dbReference>
<reference evidence="8 9" key="1">
    <citation type="journal article" date="2007" name="Science">
        <title>Sea anemone genome reveals ancestral eumetazoan gene repertoire and genomic organization.</title>
        <authorList>
            <person name="Putnam N.H."/>
            <person name="Srivastava M."/>
            <person name="Hellsten U."/>
            <person name="Dirks B."/>
            <person name="Chapman J."/>
            <person name="Salamov A."/>
            <person name="Terry A."/>
            <person name="Shapiro H."/>
            <person name="Lindquist E."/>
            <person name="Kapitonov V.V."/>
            <person name="Jurka J."/>
            <person name="Genikhovich G."/>
            <person name="Grigoriev I.V."/>
            <person name="Lucas S.M."/>
            <person name="Steele R.E."/>
            <person name="Finnerty J.R."/>
            <person name="Technau U."/>
            <person name="Martindale M.Q."/>
            <person name="Rokhsar D.S."/>
        </authorList>
    </citation>
    <scope>NUCLEOTIDE SEQUENCE [LARGE SCALE GENOMIC DNA]</scope>
    <source>
        <strain evidence="9">CH2 X CH6</strain>
    </source>
</reference>
<dbReference type="STRING" id="45351.A7S9M8"/>
<gene>
    <name evidence="8" type="ORF">NEMVEDRAFT_v1g243786</name>
</gene>
<dbReference type="GO" id="GO:0006814">
    <property type="term" value="P:sodium ion transport"/>
    <property type="evidence" value="ECO:0000318"/>
    <property type="project" value="GO_Central"/>
</dbReference>
<evidence type="ECO:0000256" key="5">
    <source>
        <dbReference type="SAM" id="MobiDB-lite"/>
    </source>
</evidence>
<protein>
    <recommendedName>
        <fullName evidence="7">Ion transport domain-containing protein</fullName>
    </recommendedName>
</protein>
<evidence type="ECO:0000313" key="8">
    <source>
        <dbReference type="EMBL" id="EDO39606.1"/>
    </source>
</evidence>
<comment type="subcellular location">
    <subcellularLocation>
        <location evidence="1">Membrane</location>
        <topology evidence="1">Multi-pass membrane protein</topology>
    </subcellularLocation>
</comment>
<sequence>MDIQKLDQKQAWYEAGEAQERENGTVEEDRLVGIRDRHDRRLKALSFEGIKNRATRRCKSLPENLSKSSMYSFPSIGGYLGVRKESQCFESEGSTYKNDLAEETNKKYIHTSITRSLPKEKKTLLLLPELECHSKANKECEKPMSPFKLPKILPFDKYRYHPVIRRDNHIRLRKYSCPETLGFFTETEANTSHALLARQGRASLPATDPNLSCNDDSMKTEKEYKRNIKLKSLNGENLPDEGNSQSECSSETSLSEEGGNARSSMCSSPKTSGLNRVVAVNRIAPKKQEATAEGVKQDDKKKPAQETGMAKSLKSTVDKVRLRLKVSNMLGGQLADAEDEEANKEFTAAFHAKQNQEEDLLLLNEKDEESMWDIVDMDDEAIEEYASNELVGQFLSNKVFRTSILAVILFNSLLIVVETDQDLERQYSHLFAVLDQCIMTIFVCEIFVKWYHGFFMFWKMGWNVLDFFIVVALLLGPLLSTDSGSRGVLRILRVLRAFRSLRSISSLPGLQIVVRTILQSIPGLDSALAMFSLFVCLTQDGWMEIFSEFRSKGETYYVGGGFYLLVFIAIGAFVFANLVVAVVVTNLEFAMEDVKTEGKEREVDDLKSKLESENDLVNTTSCTDIPVSSFNKQMPFQIPDFSELPVDKLESYFTILYALESNLAQYVKIKDEIIEIFGEINFIQDKARKEGILKDEELAQHSQSKAVPLQGGDLMSNLMEMESGRIFDSSRDTLAAIIKEGAKAAIQR</sequence>
<feature type="compositionally biased region" description="Basic and acidic residues" evidence="5">
    <location>
        <begin position="286"/>
        <end position="304"/>
    </location>
</feature>
<keyword evidence="4 6" id="KW-0472">Membrane</keyword>
<evidence type="ECO:0000259" key="7">
    <source>
        <dbReference type="Pfam" id="PF00520"/>
    </source>
</evidence>
<feature type="transmembrane region" description="Helical" evidence="6">
    <location>
        <begin position="460"/>
        <end position="479"/>
    </location>
</feature>
<dbReference type="GO" id="GO:0036128">
    <property type="term" value="C:CatSper complex"/>
    <property type="evidence" value="ECO:0000318"/>
    <property type="project" value="GO_Central"/>
</dbReference>
<dbReference type="HOGENOM" id="CLU_371870_0_0_1"/>
<evidence type="ECO:0000256" key="6">
    <source>
        <dbReference type="SAM" id="Phobius"/>
    </source>
</evidence>
<keyword evidence="3 6" id="KW-1133">Transmembrane helix</keyword>
<dbReference type="eggNOG" id="KOG2301">
    <property type="taxonomic scope" value="Eukaryota"/>
</dbReference>
<dbReference type="InterPro" id="IPR005821">
    <property type="entry name" value="Ion_trans_dom"/>
</dbReference>
<dbReference type="PANTHER" id="PTHR47077">
    <property type="entry name" value="ION_TRANS DOMAIN-CONTAINING PROTEIN"/>
    <property type="match status" value="1"/>
</dbReference>
<evidence type="ECO:0000256" key="4">
    <source>
        <dbReference type="ARBA" id="ARBA00023136"/>
    </source>
</evidence>
<dbReference type="InterPro" id="IPR028744">
    <property type="entry name" value="CatSper4"/>
</dbReference>
<feature type="transmembrane region" description="Helical" evidence="6">
    <location>
        <begin position="399"/>
        <end position="417"/>
    </location>
</feature>
<dbReference type="Pfam" id="PF00520">
    <property type="entry name" value="Ion_trans"/>
    <property type="match status" value="2"/>
</dbReference>
<keyword evidence="2 6" id="KW-0812">Transmembrane</keyword>
<dbReference type="GO" id="GO:0097228">
    <property type="term" value="C:sperm principal piece"/>
    <property type="evidence" value="ECO:0000318"/>
    <property type="project" value="GO_Central"/>
</dbReference>
<dbReference type="SUPFAM" id="SSF81324">
    <property type="entry name" value="Voltage-gated potassium channels"/>
    <property type="match status" value="1"/>
</dbReference>
<dbReference type="GO" id="GO:0001669">
    <property type="term" value="C:acrosomal vesicle"/>
    <property type="evidence" value="ECO:0000318"/>
    <property type="project" value="GO_Central"/>
</dbReference>
<evidence type="ECO:0000256" key="2">
    <source>
        <dbReference type="ARBA" id="ARBA00022692"/>
    </source>
</evidence>
<keyword evidence="9" id="KW-1185">Reference proteome</keyword>
<feature type="compositionally biased region" description="Low complexity" evidence="5">
    <location>
        <begin position="244"/>
        <end position="257"/>
    </location>
</feature>
<feature type="domain" description="Ion transport" evidence="7">
    <location>
        <begin position="398"/>
        <end position="522"/>
    </location>
</feature>
<dbReference type="Proteomes" id="UP000001593">
    <property type="component" value="Unassembled WGS sequence"/>
</dbReference>
<dbReference type="GO" id="GO:0005245">
    <property type="term" value="F:voltage-gated calcium channel activity"/>
    <property type="evidence" value="ECO:0000318"/>
    <property type="project" value="GO_Central"/>
</dbReference>
<accession>A7S9M8</accession>
<dbReference type="GO" id="GO:0005227">
    <property type="term" value="F:calcium-activated cation channel activity"/>
    <property type="evidence" value="ECO:0007669"/>
    <property type="project" value="InterPro"/>
</dbReference>
<name>A7S9M8_NEMVE</name>
<evidence type="ECO:0000313" key="9">
    <source>
        <dbReference type="Proteomes" id="UP000001593"/>
    </source>
</evidence>
<dbReference type="Gene3D" id="1.20.120.350">
    <property type="entry name" value="Voltage-gated potassium channels. Chain C"/>
    <property type="match status" value="1"/>
</dbReference>
<feature type="region of interest" description="Disordered" evidence="5">
    <location>
        <begin position="230"/>
        <end position="312"/>
    </location>
</feature>
<feature type="domain" description="Ion transport" evidence="7">
    <location>
        <begin position="529"/>
        <end position="588"/>
    </location>
</feature>
<evidence type="ECO:0000256" key="1">
    <source>
        <dbReference type="ARBA" id="ARBA00004141"/>
    </source>
</evidence>
<evidence type="ECO:0000256" key="3">
    <source>
        <dbReference type="ARBA" id="ARBA00022989"/>
    </source>
</evidence>
<dbReference type="InParanoid" id="A7S9M8"/>
<organism evidence="8 9">
    <name type="scientific">Nematostella vectensis</name>
    <name type="common">Starlet sea anemone</name>
    <dbReference type="NCBI Taxonomy" id="45351"/>
    <lineage>
        <taxon>Eukaryota</taxon>
        <taxon>Metazoa</taxon>
        <taxon>Cnidaria</taxon>
        <taxon>Anthozoa</taxon>
        <taxon>Hexacorallia</taxon>
        <taxon>Actiniaria</taxon>
        <taxon>Edwardsiidae</taxon>
        <taxon>Nematostella</taxon>
    </lineage>
</organism>
<feature type="compositionally biased region" description="Polar residues" evidence="5">
    <location>
        <begin position="261"/>
        <end position="274"/>
    </location>
</feature>
<dbReference type="PANTHER" id="PTHR47077:SF1">
    <property type="entry name" value="CATION CHANNEL SPERM-ASSOCIATED PROTEIN 4"/>
    <property type="match status" value="1"/>
</dbReference>
<feature type="region of interest" description="Disordered" evidence="5">
    <location>
        <begin position="200"/>
        <end position="219"/>
    </location>
</feature>
<dbReference type="Gene3D" id="1.10.287.70">
    <property type="match status" value="1"/>
</dbReference>
<dbReference type="EMBL" id="DS469604">
    <property type="protein sequence ID" value="EDO39606.1"/>
    <property type="molecule type" value="Genomic_DNA"/>
</dbReference>